<dbReference type="EMBL" id="JAKFHA010000027">
    <property type="protein sequence ID" value="MCF2531891.1"/>
    <property type="molecule type" value="Genomic_DNA"/>
</dbReference>
<comment type="caution">
    <text evidence="2">The sequence shown here is derived from an EMBL/GenBank/DDBJ whole genome shotgun (WGS) entry which is preliminary data.</text>
</comment>
<dbReference type="PROSITE" id="PS51257">
    <property type="entry name" value="PROKAR_LIPOPROTEIN"/>
    <property type="match status" value="1"/>
</dbReference>
<evidence type="ECO:0000313" key="3">
    <source>
        <dbReference type="Proteomes" id="UP001165378"/>
    </source>
</evidence>
<dbReference type="RefSeq" id="WP_235056536.1">
    <property type="nucleotide sequence ID" value="NZ_JAKFHA010000027.1"/>
</dbReference>
<keyword evidence="1" id="KW-0732">Signal</keyword>
<protein>
    <submittedName>
        <fullName evidence="2">Uncharacterized protein</fullName>
    </submittedName>
</protein>
<proteinExistence type="predicted"/>
<name>A0AA41Q723_9ACTN</name>
<feature type="signal peptide" evidence="1">
    <location>
        <begin position="1"/>
        <end position="27"/>
    </location>
</feature>
<gene>
    <name evidence="2" type="ORF">LZ495_32390</name>
</gene>
<feature type="chain" id="PRO_5041410674" evidence="1">
    <location>
        <begin position="28"/>
        <end position="69"/>
    </location>
</feature>
<keyword evidence="3" id="KW-1185">Reference proteome</keyword>
<organism evidence="2 3">
    <name type="scientific">Yinghuangia soli</name>
    <dbReference type="NCBI Taxonomy" id="2908204"/>
    <lineage>
        <taxon>Bacteria</taxon>
        <taxon>Bacillati</taxon>
        <taxon>Actinomycetota</taxon>
        <taxon>Actinomycetes</taxon>
        <taxon>Kitasatosporales</taxon>
        <taxon>Streptomycetaceae</taxon>
        <taxon>Yinghuangia</taxon>
    </lineage>
</organism>
<dbReference type="Proteomes" id="UP001165378">
    <property type="component" value="Unassembled WGS sequence"/>
</dbReference>
<evidence type="ECO:0000256" key="1">
    <source>
        <dbReference type="SAM" id="SignalP"/>
    </source>
</evidence>
<reference evidence="2" key="1">
    <citation type="submission" date="2022-01" db="EMBL/GenBank/DDBJ databases">
        <title>Genome-Based Taxonomic Classification of the Phylum Actinobacteria.</title>
        <authorList>
            <person name="Gao Y."/>
        </authorList>
    </citation>
    <scope>NUCLEOTIDE SEQUENCE</scope>
    <source>
        <strain evidence="2">KLBMP 8922</strain>
    </source>
</reference>
<dbReference type="AlphaFoldDB" id="A0AA41Q723"/>
<evidence type="ECO:0000313" key="2">
    <source>
        <dbReference type="EMBL" id="MCF2531891.1"/>
    </source>
</evidence>
<accession>A0AA41Q723</accession>
<sequence>MNSIMRALGTVAVAGAAALAIPAVAQACELHDAAETATAPDHGYAPYLPENASDAVTLAWLSAPTWPAG</sequence>